<gene>
    <name evidence="1" type="ORF">UFOPK3516_01239</name>
</gene>
<accession>A0A6J7GI90</accession>
<protein>
    <submittedName>
        <fullName evidence="1">Unannotated protein</fullName>
    </submittedName>
</protein>
<organism evidence="1">
    <name type="scientific">freshwater metagenome</name>
    <dbReference type="NCBI Taxonomy" id="449393"/>
    <lineage>
        <taxon>unclassified sequences</taxon>
        <taxon>metagenomes</taxon>
        <taxon>ecological metagenomes</taxon>
    </lineage>
</organism>
<proteinExistence type="predicted"/>
<dbReference type="AlphaFoldDB" id="A0A6J7GI90"/>
<name>A0A6J7GI90_9ZZZZ</name>
<sequence length="74" mass="7945">MPIKTMLLTRSGVVSSGRLPPSSPSAIARLARTIWSTISADDKLRVRPACPVAQKGQFMPHPACDDTQSVMRPG</sequence>
<dbReference type="EMBL" id="CAFBMB010000117">
    <property type="protein sequence ID" value="CAB4906784.1"/>
    <property type="molecule type" value="Genomic_DNA"/>
</dbReference>
<reference evidence="1" key="1">
    <citation type="submission" date="2020-05" db="EMBL/GenBank/DDBJ databases">
        <authorList>
            <person name="Chiriac C."/>
            <person name="Salcher M."/>
            <person name="Ghai R."/>
            <person name="Kavagutti S V."/>
        </authorList>
    </citation>
    <scope>NUCLEOTIDE SEQUENCE</scope>
</reference>
<evidence type="ECO:0000313" key="1">
    <source>
        <dbReference type="EMBL" id="CAB4906784.1"/>
    </source>
</evidence>